<reference evidence="2" key="3">
    <citation type="submission" date="2017-01" db="EMBL/GenBank/DDBJ databases">
        <authorList>
            <person name="Mah S.A."/>
            <person name="Swanson W.J."/>
            <person name="Moy G.W."/>
            <person name="Vacquier V.D."/>
        </authorList>
    </citation>
    <scope>NUCLEOTIDE SEQUENCE [LARGE SCALE GENOMIC DNA]</scope>
    <source>
        <strain evidence="2">MT1</strain>
    </source>
</reference>
<keyword evidence="4" id="KW-1185">Reference proteome</keyword>
<proteinExistence type="predicted"/>
<evidence type="ECO:0000313" key="6">
    <source>
        <dbReference type="Proteomes" id="UP000460142"/>
    </source>
</evidence>
<reference evidence="4" key="2">
    <citation type="submission" date="2017-01" db="EMBL/GenBank/DDBJ databases">
        <authorList>
            <person name="Poblete-Castro I."/>
        </authorList>
    </citation>
    <scope>NUCLEOTIDE SEQUENCE [LARGE SCALE GENOMIC DNA]</scope>
    <source>
        <strain evidence="4">DSM 18361 / CCUG 53116 / MT1</strain>
    </source>
</reference>
<dbReference type="EMBL" id="MSTQ01000024">
    <property type="protein sequence ID" value="OLT99422.1"/>
    <property type="molecule type" value="Genomic_DNA"/>
</dbReference>
<dbReference type="Proteomes" id="UP000460142">
    <property type="component" value="Unassembled WGS sequence"/>
</dbReference>
<gene>
    <name evidence="2" type="ORF">BVK86_26325</name>
    <name evidence="1" type="ORF">F7R15_27060</name>
    <name evidence="3" type="ORF">SAMN04490202_0659</name>
</gene>
<evidence type="ECO:0000313" key="3">
    <source>
        <dbReference type="EMBL" id="SDO35560.1"/>
    </source>
</evidence>
<reference evidence="3 5" key="1">
    <citation type="submission" date="2016-10" db="EMBL/GenBank/DDBJ databases">
        <authorList>
            <person name="de Groot N.N."/>
        </authorList>
    </citation>
    <scope>NUCLEOTIDE SEQUENCE [LARGE SCALE GENOMIC DNA]</scope>
    <source>
        <strain evidence="3 5">BS3776</strain>
    </source>
</reference>
<dbReference type="RefSeq" id="WP_075949161.1">
    <property type="nucleotide sequence ID" value="NZ_LT629709.1"/>
</dbReference>
<organism evidence="3 5">
    <name type="scientific">Pseudomonas reinekei</name>
    <dbReference type="NCBI Taxonomy" id="395598"/>
    <lineage>
        <taxon>Bacteria</taxon>
        <taxon>Pseudomonadati</taxon>
        <taxon>Pseudomonadota</taxon>
        <taxon>Gammaproteobacteria</taxon>
        <taxon>Pseudomonadales</taxon>
        <taxon>Pseudomonadaceae</taxon>
        <taxon>Pseudomonas</taxon>
    </lineage>
</organism>
<evidence type="ECO:0000313" key="4">
    <source>
        <dbReference type="Proteomes" id="UP000186756"/>
    </source>
</evidence>
<evidence type="ECO:0000313" key="1">
    <source>
        <dbReference type="EMBL" id="KAB0480893.1"/>
    </source>
</evidence>
<dbReference type="OrthoDB" id="7020559at2"/>
<dbReference type="EMBL" id="LT629709">
    <property type="protein sequence ID" value="SDO35560.1"/>
    <property type="molecule type" value="Genomic_DNA"/>
</dbReference>
<protein>
    <submittedName>
        <fullName evidence="3">Uncharacterized protein</fullName>
    </submittedName>
</protein>
<evidence type="ECO:0000313" key="5">
    <source>
        <dbReference type="Proteomes" id="UP000198549"/>
    </source>
</evidence>
<reference evidence="1 6" key="4">
    <citation type="submission" date="2019-09" db="EMBL/GenBank/DDBJ databases">
        <title>Draft genome sequences of 48 bacterial type strains from the CCUG.</title>
        <authorList>
            <person name="Tunovic T."/>
            <person name="Pineiro-Iglesias B."/>
            <person name="Unosson C."/>
            <person name="Inganas E."/>
            <person name="Ohlen M."/>
            <person name="Cardew S."/>
            <person name="Jensie-Markopoulos S."/>
            <person name="Salva-Serra F."/>
            <person name="Jaen-Luchoro D."/>
            <person name="Karlsson R."/>
            <person name="Svensson-Stadler L."/>
            <person name="Chun J."/>
            <person name="Moore E."/>
        </authorList>
    </citation>
    <scope>NUCLEOTIDE SEQUENCE [LARGE SCALE GENOMIC DNA]</scope>
    <source>
        <strain evidence="1 6">CCUG 53116</strain>
    </source>
</reference>
<dbReference type="AlphaFoldDB" id="A0A1H0IWF5"/>
<name>A0A1H0IWF5_PSERE</name>
<evidence type="ECO:0000313" key="2">
    <source>
        <dbReference type="EMBL" id="OLT99422.1"/>
    </source>
</evidence>
<dbReference type="Proteomes" id="UP000186756">
    <property type="component" value="Unassembled WGS sequence"/>
</dbReference>
<dbReference type="EMBL" id="VZPS01000027">
    <property type="protein sequence ID" value="KAB0480893.1"/>
    <property type="molecule type" value="Genomic_DNA"/>
</dbReference>
<sequence length="140" mass="15587">MTDQPLQFGTYQWFEETSEKLPLDPSEIEVRLAIAEFVIRRVAGTPAGEDIFIGLIKLFENRYPHHKLLSHYLISPGCLVPEAEDVAAEHAAEDISLGFGELDKKLRDNLVHPAESLEPSGPLAGANLALTPRGRCRRKK</sequence>
<accession>A0A1H0IWF5</accession>
<dbReference type="Proteomes" id="UP000198549">
    <property type="component" value="Chromosome I"/>
</dbReference>